<organism evidence="1 2">
    <name type="scientific">Pistacia integerrima</name>
    <dbReference type="NCBI Taxonomy" id="434235"/>
    <lineage>
        <taxon>Eukaryota</taxon>
        <taxon>Viridiplantae</taxon>
        <taxon>Streptophyta</taxon>
        <taxon>Embryophyta</taxon>
        <taxon>Tracheophyta</taxon>
        <taxon>Spermatophyta</taxon>
        <taxon>Magnoliopsida</taxon>
        <taxon>eudicotyledons</taxon>
        <taxon>Gunneridae</taxon>
        <taxon>Pentapetalae</taxon>
        <taxon>rosids</taxon>
        <taxon>malvids</taxon>
        <taxon>Sapindales</taxon>
        <taxon>Anacardiaceae</taxon>
        <taxon>Pistacia</taxon>
    </lineage>
</organism>
<evidence type="ECO:0000313" key="2">
    <source>
        <dbReference type="Proteomes" id="UP001163603"/>
    </source>
</evidence>
<comment type="caution">
    <text evidence="1">The sequence shown here is derived from an EMBL/GenBank/DDBJ whole genome shotgun (WGS) entry which is preliminary data.</text>
</comment>
<name>A0ACC0Z6W2_9ROSI</name>
<dbReference type="EMBL" id="CM047738">
    <property type="protein sequence ID" value="KAJ0045923.1"/>
    <property type="molecule type" value="Genomic_DNA"/>
</dbReference>
<reference evidence="2" key="1">
    <citation type="journal article" date="2023" name="G3 (Bethesda)">
        <title>Genome assembly and association tests identify interacting loci associated with vigor, precocity, and sex in interspecific pistachio rootstocks.</title>
        <authorList>
            <person name="Palmer W."/>
            <person name="Jacygrad E."/>
            <person name="Sagayaradj S."/>
            <person name="Cavanaugh K."/>
            <person name="Han R."/>
            <person name="Bertier L."/>
            <person name="Beede B."/>
            <person name="Kafkas S."/>
            <person name="Golino D."/>
            <person name="Preece J."/>
            <person name="Michelmore R."/>
        </authorList>
    </citation>
    <scope>NUCLEOTIDE SEQUENCE [LARGE SCALE GENOMIC DNA]</scope>
</reference>
<accession>A0ACC0Z6W2</accession>
<sequence>MFFMADNVKYDEEFILNSRGLKLFTCRWLPASQKPKALVFICHGYAMECSITMQSTAMQLVKAGFAVYGIDYEGHGKSSGRQGYVHNFNNLIEDCFKHFTGICEREENRGKMRFLLGESMGGAMALLLHRKKPDFWNGAVLVAPMCKIADKMKPHPLIISILIMVCKLIPQWKINQNKDIINIAFKEPQVRQQVYISFFNFTIHFNLFISQALNPGQGFGGITLNSRVLSSAVYSFGVIIQVRENKYCYKGPLFLKTAYEFLRVSTDLEKRLQEVTLPFLVLHGEDDRVTDKNVSDQLHKVASSKDKTLKLYSGMWHGLLYGEPQRNIDIVFKDIISWLDKRCSKANSRM</sequence>
<evidence type="ECO:0000313" key="1">
    <source>
        <dbReference type="EMBL" id="KAJ0045923.1"/>
    </source>
</evidence>
<gene>
    <name evidence="1" type="ORF">Pint_06194</name>
</gene>
<protein>
    <submittedName>
        <fullName evidence="1">Uncharacterized protein</fullName>
    </submittedName>
</protein>
<dbReference type="Proteomes" id="UP001163603">
    <property type="component" value="Chromosome 3"/>
</dbReference>
<proteinExistence type="predicted"/>
<keyword evidence="2" id="KW-1185">Reference proteome</keyword>